<keyword evidence="4" id="KW-1185">Reference proteome</keyword>
<dbReference type="RefSeq" id="WP_344474564.1">
    <property type="nucleotide sequence ID" value="NZ_BAAAQX010000006.1"/>
</dbReference>
<dbReference type="InterPro" id="IPR057746">
    <property type="entry name" value="CpnT-like_N"/>
</dbReference>
<sequence length="163" mass="16762">MGLTLPSPLSVLLNELGYLWPEVDEESLHRLATAWAGFGGRLAGITGQADLVADAVRRGNAGEAVEALLTTWKGDEAPRTAIAEGVTGAQVVGVCLVVCAALVLALKIVLFVQLVTLLVRMRLAVAAAPATSGGSLLAIPALKQLTGALLNLSMNQASRVLVA</sequence>
<evidence type="ECO:0000313" key="4">
    <source>
        <dbReference type="Proteomes" id="UP001499843"/>
    </source>
</evidence>
<name>A0ABN3CF92_9ACTN</name>
<reference evidence="3 4" key="1">
    <citation type="journal article" date="2019" name="Int. J. Syst. Evol. Microbiol.">
        <title>The Global Catalogue of Microorganisms (GCM) 10K type strain sequencing project: providing services to taxonomists for standard genome sequencing and annotation.</title>
        <authorList>
            <consortium name="The Broad Institute Genomics Platform"/>
            <consortium name="The Broad Institute Genome Sequencing Center for Infectious Disease"/>
            <person name="Wu L."/>
            <person name="Ma J."/>
        </authorList>
    </citation>
    <scope>NUCLEOTIDE SEQUENCE [LARGE SCALE GENOMIC DNA]</scope>
    <source>
        <strain evidence="3 4">JCM 16114</strain>
    </source>
</reference>
<dbReference type="EMBL" id="BAAAQX010000006">
    <property type="protein sequence ID" value="GAA2207400.1"/>
    <property type="molecule type" value="Genomic_DNA"/>
</dbReference>
<keyword evidence="1" id="KW-1133">Transmembrane helix</keyword>
<evidence type="ECO:0000313" key="3">
    <source>
        <dbReference type="EMBL" id="GAA2207400.1"/>
    </source>
</evidence>
<gene>
    <name evidence="3" type="ORF">GCM10009850_028580</name>
</gene>
<keyword evidence="1" id="KW-0472">Membrane</keyword>
<proteinExistence type="predicted"/>
<evidence type="ECO:0000259" key="2">
    <source>
        <dbReference type="Pfam" id="PF25547"/>
    </source>
</evidence>
<comment type="caution">
    <text evidence="3">The sequence shown here is derived from an EMBL/GenBank/DDBJ whole genome shotgun (WGS) entry which is preliminary data.</text>
</comment>
<keyword evidence="1" id="KW-0812">Transmembrane</keyword>
<dbReference type="Pfam" id="PF25547">
    <property type="entry name" value="WXG100_2"/>
    <property type="match status" value="1"/>
</dbReference>
<evidence type="ECO:0000256" key="1">
    <source>
        <dbReference type="SAM" id="Phobius"/>
    </source>
</evidence>
<accession>A0ABN3CF92</accession>
<feature type="domain" description="Outer membrane channel protein CpnT-like N-terminal" evidence="2">
    <location>
        <begin position="17"/>
        <end position="145"/>
    </location>
</feature>
<protein>
    <recommendedName>
        <fullName evidence="2">Outer membrane channel protein CpnT-like N-terminal domain-containing protein</fullName>
    </recommendedName>
</protein>
<organism evidence="3 4">
    <name type="scientific">Nonomuraea monospora</name>
    <dbReference type="NCBI Taxonomy" id="568818"/>
    <lineage>
        <taxon>Bacteria</taxon>
        <taxon>Bacillati</taxon>
        <taxon>Actinomycetota</taxon>
        <taxon>Actinomycetes</taxon>
        <taxon>Streptosporangiales</taxon>
        <taxon>Streptosporangiaceae</taxon>
        <taxon>Nonomuraea</taxon>
    </lineage>
</organism>
<dbReference type="Proteomes" id="UP001499843">
    <property type="component" value="Unassembled WGS sequence"/>
</dbReference>
<feature type="transmembrane region" description="Helical" evidence="1">
    <location>
        <begin position="91"/>
        <end position="112"/>
    </location>
</feature>